<dbReference type="Proteomes" id="UP000177797">
    <property type="component" value="Unassembled WGS sequence"/>
</dbReference>
<accession>A0A1G2NE03</accession>
<dbReference type="AlphaFoldDB" id="A0A1G2NE03"/>
<evidence type="ECO:0000256" key="1">
    <source>
        <dbReference type="ARBA" id="ARBA00022741"/>
    </source>
</evidence>
<dbReference type="PANTHER" id="PTHR11472">
    <property type="entry name" value="DNA REPAIR DEAD HELICASE RAD3/XP-D SUBFAMILY MEMBER"/>
    <property type="match status" value="1"/>
</dbReference>
<comment type="caution">
    <text evidence="6">The sequence shown here is derived from an EMBL/GenBank/DDBJ whole genome shotgun (WGS) entry which is preliminary data.</text>
</comment>
<dbReference type="GO" id="GO:0016818">
    <property type="term" value="F:hydrolase activity, acting on acid anhydrides, in phosphorus-containing anhydrides"/>
    <property type="evidence" value="ECO:0007669"/>
    <property type="project" value="InterPro"/>
</dbReference>
<dbReference type="SUPFAM" id="SSF52540">
    <property type="entry name" value="P-loop containing nucleoside triphosphate hydrolases"/>
    <property type="match status" value="1"/>
</dbReference>
<evidence type="ECO:0000256" key="3">
    <source>
        <dbReference type="ARBA" id="ARBA00022840"/>
    </source>
</evidence>
<dbReference type="GO" id="GO:0003678">
    <property type="term" value="F:DNA helicase activity"/>
    <property type="evidence" value="ECO:0007669"/>
    <property type="project" value="TreeGrafter"/>
</dbReference>
<keyword evidence="2" id="KW-0378">Hydrolase</keyword>
<evidence type="ECO:0000313" key="7">
    <source>
        <dbReference type="Proteomes" id="UP000177797"/>
    </source>
</evidence>
<name>A0A1G2NE03_9BACT</name>
<dbReference type="GO" id="GO:0006139">
    <property type="term" value="P:nucleobase-containing compound metabolic process"/>
    <property type="evidence" value="ECO:0007669"/>
    <property type="project" value="InterPro"/>
</dbReference>
<keyword evidence="1" id="KW-0547">Nucleotide-binding</keyword>
<dbReference type="InterPro" id="IPR014013">
    <property type="entry name" value="Helic_SF1/SF2_ATP-bd_DinG/Rad3"/>
</dbReference>
<protein>
    <recommendedName>
        <fullName evidence="5">Helicase ATP-binding domain-containing protein</fullName>
    </recommendedName>
</protein>
<keyword evidence="3" id="KW-0067">ATP-binding</keyword>
<organism evidence="6 7">
    <name type="scientific">Candidatus Taylorbacteria bacterium RIFCSPLOWO2_01_FULL_48_100</name>
    <dbReference type="NCBI Taxonomy" id="1802322"/>
    <lineage>
        <taxon>Bacteria</taxon>
        <taxon>Candidatus Tayloriibacteriota</taxon>
    </lineage>
</organism>
<evidence type="ECO:0000256" key="4">
    <source>
        <dbReference type="ARBA" id="ARBA00038058"/>
    </source>
</evidence>
<dbReference type="EMBL" id="MHSA01000013">
    <property type="protein sequence ID" value="OHA34306.1"/>
    <property type="molecule type" value="Genomic_DNA"/>
</dbReference>
<dbReference type="PROSITE" id="PS51193">
    <property type="entry name" value="HELICASE_ATP_BIND_2"/>
    <property type="match status" value="1"/>
</dbReference>
<dbReference type="PANTHER" id="PTHR11472:SF34">
    <property type="entry name" value="REGULATOR OF TELOMERE ELONGATION HELICASE 1"/>
    <property type="match status" value="1"/>
</dbReference>
<dbReference type="Gene3D" id="3.40.50.300">
    <property type="entry name" value="P-loop containing nucleotide triphosphate hydrolases"/>
    <property type="match status" value="2"/>
</dbReference>
<dbReference type="InterPro" id="IPR027417">
    <property type="entry name" value="P-loop_NTPase"/>
</dbReference>
<gene>
    <name evidence="6" type="ORF">A2938_02110</name>
</gene>
<dbReference type="InterPro" id="IPR006935">
    <property type="entry name" value="Helicase/UvrB_N"/>
</dbReference>
<evidence type="ECO:0000256" key="2">
    <source>
        <dbReference type="ARBA" id="ARBA00022801"/>
    </source>
</evidence>
<dbReference type="Pfam" id="PF04851">
    <property type="entry name" value="ResIII"/>
    <property type="match status" value="1"/>
</dbReference>
<dbReference type="Pfam" id="PF13307">
    <property type="entry name" value="Helicase_C_2"/>
    <property type="match status" value="1"/>
</dbReference>
<feature type="domain" description="Helicase ATP-binding" evidence="5">
    <location>
        <begin position="1"/>
        <end position="233"/>
    </location>
</feature>
<comment type="similarity">
    <text evidence="4">Belongs to the helicase family. DinG subfamily.</text>
</comment>
<dbReference type="InterPro" id="IPR006555">
    <property type="entry name" value="ATP-dep_Helicase_C"/>
</dbReference>
<evidence type="ECO:0000259" key="5">
    <source>
        <dbReference type="PROSITE" id="PS51193"/>
    </source>
</evidence>
<dbReference type="GO" id="GO:0005524">
    <property type="term" value="F:ATP binding"/>
    <property type="evidence" value="ECO:0007669"/>
    <property type="project" value="UniProtKB-KW"/>
</dbReference>
<dbReference type="GO" id="GO:0003677">
    <property type="term" value="F:DNA binding"/>
    <property type="evidence" value="ECO:0007669"/>
    <property type="project" value="InterPro"/>
</dbReference>
<reference evidence="6 7" key="1">
    <citation type="journal article" date="2016" name="Nat. Commun.">
        <title>Thousands of microbial genomes shed light on interconnected biogeochemical processes in an aquifer system.</title>
        <authorList>
            <person name="Anantharaman K."/>
            <person name="Brown C.T."/>
            <person name="Hug L.A."/>
            <person name="Sharon I."/>
            <person name="Castelle C.J."/>
            <person name="Probst A.J."/>
            <person name="Thomas B.C."/>
            <person name="Singh A."/>
            <person name="Wilkins M.J."/>
            <person name="Karaoz U."/>
            <person name="Brodie E.L."/>
            <person name="Williams K.H."/>
            <person name="Hubbard S.S."/>
            <person name="Banfield J.F."/>
        </authorList>
    </citation>
    <scope>NUCLEOTIDE SEQUENCE [LARGE SCALE GENOMIC DNA]</scope>
</reference>
<dbReference type="InterPro" id="IPR045028">
    <property type="entry name" value="DinG/Rad3-like"/>
</dbReference>
<proteinExistence type="inferred from homology"/>
<sequence>MRSEQESSLRFIAGHGSSVHELWTGVGKTEIATTLAKTAAKHFQKCVVTVPTKTIADQYRERFPDVFTVAFGRSDFLCFLYERDKTNLTRESKTKFTADEIPHTICRVCPHFVDQETGKVQEKGALACPYYLQNHQAKVSRKPVLTTFAFYLFKRLFSKDFPEPDLLVIDEGHRVPELVRSALSYDITDWHLEQAISILEKVEEHETAAALEHFRKRMIEIVRKKHRILLDAEEISALIKILETIDGGALSRSIAKAIKSDAIEAEDNLEIFKKVEGVALNLRRYIRSLEFSLPLANRGALAYTYAYHEKEETKDKRVINKLVVCSHYVAALVKKCLLGKTTVALSATIGDSEIFGQESGIQFPFLSLPPSFPPENTAVYMPTDTPNLAFKEQKHGTVTNVMRRMARATKKLARQGIHSLHVVVANKEREKLVALMEEEGVKAVSYGNGVTAREAALRFREGEGDCLVGTSANFSEGIDLPKQIAPAIFALRPPYMPMYEPRSMFEEQRYGSRRWAIWNWRVQLFVLQVRGRNIRRVDDLGVVFFISQQFRRIVFSALPKTLQVAYKGDLTLDQCVKEALALVR</sequence>
<evidence type="ECO:0000313" key="6">
    <source>
        <dbReference type="EMBL" id="OHA34306.1"/>
    </source>
</evidence>